<keyword evidence="3" id="KW-1185">Reference proteome</keyword>
<feature type="compositionally biased region" description="Low complexity" evidence="1">
    <location>
        <begin position="23"/>
        <end position="45"/>
    </location>
</feature>
<dbReference type="AlphaFoldDB" id="A0A918ZMJ4"/>
<proteinExistence type="predicted"/>
<accession>A0A918ZMJ4</accession>
<gene>
    <name evidence="2" type="ORF">GCM10017771_83430</name>
</gene>
<dbReference type="EMBL" id="BNAT01000050">
    <property type="protein sequence ID" value="GHE60248.1"/>
    <property type="molecule type" value="Genomic_DNA"/>
</dbReference>
<evidence type="ECO:0000313" key="2">
    <source>
        <dbReference type="EMBL" id="GHE60248.1"/>
    </source>
</evidence>
<comment type="caution">
    <text evidence="2">The sequence shown here is derived from an EMBL/GenBank/DDBJ whole genome shotgun (WGS) entry which is preliminary data.</text>
</comment>
<protein>
    <submittedName>
        <fullName evidence="2">Uncharacterized protein</fullName>
    </submittedName>
</protein>
<feature type="region of interest" description="Disordered" evidence="1">
    <location>
        <begin position="1"/>
        <end position="56"/>
    </location>
</feature>
<name>A0A918ZMJ4_9ACTN</name>
<sequence>MAGPVRTVRPLPLLARGRRGHQRGQLGRGVPVRGGAQDAQAGRAPVTPPTPVTDDGEDRLLALLCQHPGYAARHGLGLHRQTGVALVDPYRGRRLHRARTATSEPVHSYGHMPFSHVPVTVAG</sequence>
<reference evidence="2" key="2">
    <citation type="submission" date="2020-09" db="EMBL/GenBank/DDBJ databases">
        <authorList>
            <person name="Sun Q."/>
            <person name="Zhou Y."/>
        </authorList>
    </citation>
    <scope>NUCLEOTIDE SEQUENCE</scope>
    <source>
        <strain evidence="2">CGMCC 4.7403</strain>
    </source>
</reference>
<organism evidence="2 3">
    <name type="scientific">Streptomyces capitiformicae</name>
    <dbReference type="NCBI Taxonomy" id="2014920"/>
    <lineage>
        <taxon>Bacteria</taxon>
        <taxon>Bacillati</taxon>
        <taxon>Actinomycetota</taxon>
        <taxon>Actinomycetes</taxon>
        <taxon>Kitasatosporales</taxon>
        <taxon>Streptomycetaceae</taxon>
        <taxon>Streptomyces</taxon>
    </lineage>
</organism>
<evidence type="ECO:0000313" key="3">
    <source>
        <dbReference type="Proteomes" id="UP000603227"/>
    </source>
</evidence>
<evidence type="ECO:0000256" key="1">
    <source>
        <dbReference type="SAM" id="MobiDB-lite"/>
    </source>
</evidence>
<reference evidence="2" key="1">
    <citation type="journal article" date="2014" name="Int. J. Syst. Evol. Microbiol.">
        <title>Complete genome sequence of Corynebacterium casei LMG S-19264T (=DSM 44701T), isolated from a smear-ripened cheese.</title>
        <authorList>
            <consortium name="US DOE Joint Genome Institute (JGI-PGF)"/>
            <person name="Walter F."/>
            <person name="Albersmeier A."/>
            <person name="Kalinowski J."/>
            <person name="Ruckert C."/>
        </authorList>
    </citation>
    <scope>NUCLEOTIDE SEQUENCE</scope>
    <source>
        <strain evidence="2">CGMCC 4.7403</strain>
    </source>
</reference>
<dbReference type="Proteomes" id="UP000603227">
    <property type="component" value="Unassembled WGS sequence"/>
</dbReference>